<feature type="non-terminal residue" evidence="1">
    <location>
        <position position="1"/>
    </location>
</feature>
<dbReference type="EMBL" id="LAZR01013948">
    <property type="protein sequence ID" value="KKM19611.1"/>
    <property type="molecule type" value="Genomic_DNA"/>
</dbReference>
<comment type="caution">
    <text evidence="1">The sequence shown here is derived from an EMBL/GenBank/DDBJ whole genome shotgun (WGS) entry which is preliminary data.</text>
</comment>
<gene>
    <name evidence="1" type="ORF">LCGC14_1653890</name>
</gene>
<name>A0A0F9HW26_9ZZZZ</name>
<accession>A0A0F9HW26</accession>
<reference evidence="1" key="1">
    <citation type="journal article" date="2015" name="Nature">
        <title>Complex archaea that bridge the gap between prokaryotes and eukaryotes.</title>
        <authorList>
            <person name="Spang A."/>
            <person name="Saw J.H."/>
            <person name="Jorgensen S.L."/>
            <person name="Zaremba-Niedzwiedzka K."/>
            <person name="Martijn J."/>
            <person name="Lind A.E."/>
            <person name="van Eijk R."/>
            <person name="Schleper C."/>
            <person name="Guy L."/>
            <person name="Ettema T.J."/>
        </authorList>
    </citation>
    <scope>NUCLEOTIDE SEQUENCE</scope>
</reference>
<dbReference type="AlphaFoldDB" id="A0A0F9HW26"/>
<evidence type="ECO:0000313" key="1">
    <source>
        <dbReference type="EMBL" id="KKM19611.1"/>
    </source>
</evidence>
<organism evidence="1">
    <name type="scientific">marine sediment metagenome</name>
    <dbReference type="NCBI Taxonomy" id="412755"/>
    <lineage>
        <taxon>unclassified sequences</taxon>
        <taxon>metagenomes</taxon>
        <taxon>ecological metagenomes</taxon>
    </lineage>
</organism>
<protein>
    <submittedName>
        <fullName evidence="1">Uncharacterized protein</fullName>
    </submittedName>
</protein>
<sequence length="81" mass="9747">SFMSWLEKTREKAEKFYKKKHLYIFCPECRRLEATVWLLYPDEATEISFHCGNEKCQHEYTVSLPELYETVNKNLEDVVIP</sequence>
<proteinExistence type="predicted"/>